<evidence type="ECO:0000313" key="2">
    <source>
        <dbReference type="EMBL" id="KKN78714.1"/>
    </source>
</evidence>
<feature type="transmembrane region" description="Helical" evidence="1">
    <location>
        <begin position="52"/>
        <end position="74"/>
    </location>
</feature>
<accession>A0A0F9THJ2</accession>
<proteinExistence type="predicted"/>
<feature type="transmembrane region" description="Helical" evidence="1">
    <location>
        <begin position="6"/>
        <end position="25"/>
    </location>
</feature>
<organism evidence="2">
    <name type="scientific">marine sediment metagenome</name>
    <dbReference type="NCBI Taxonomy" id="412755"/>
    <lineage>
        <taxon>unclassified sequences</taxon>
        <taxon>metagenomes</taxon>
        <taxon>ecological metagenomes</taxon>
    </lineage>
</organism>
<dbReference type="EMBL" id="LAZR01000258">
    <property type="protein sequence ID" value="KKN78714.1"/>
    <property type="molecule type" value="Genomic_DNA"/>
</dbReference>
<evidence type="ECO:0000256" key="1">
    <source>
        <dbReference type="SAM" id="Phobius"/>
    </source>
</evidence>
<gene>
    <name evidence="2" type="ORF">LCGC14_0347810</name>
</gene>
<comment type="caution">
    <text evidence="2">The sequence shown here is derived from an EMBL/GenBank/DDBJ whole genome shotgun (WGS) entry which is preliminary data.</text>
</comment>
<keyword evidence="1" id="KW-0472">Membrane</keyword>
<keyword evidence="1" id="KW-0812">Transmembrane</keyword>
<name>A0A0F9THJ2_9ZZZZ</name>
<dbReference type="AlphaFoldDB" id="A0A0F9THJ2"/>
<sequence>MLSLLPVVSFIGWTVIAIAAVYTWGRMVSRRRRNPDYVESLKAAGQYQRYKLGLFFAFMLMMVALVFAAISLSFV</sequence>
<protein>
    <submittedName>
        <fullName evidence="2">Uncharacterized protein</fullName>
    </submittedName>
</protein>
<reference evidence="2" key="1">
    <citation type="journal article" date="2015" name="Nature">
        <title>Complex archaea that bridge the gap between prokaryotes and eukaryotes.</title>
        <authorList>
            <person name="Spang A."/>
            <person name="Saw J.H."/>
            <person name="Jorgensen S.L."/>
            <person name="Zaremba-Niedzwiedzka K."/>
            <person name="Martijn J."/>
            <person name="Lind A.E."/>
            <person name="van Eijk R."/>
            <person name="Schleper C."/>
            <person name="Guy L."/>
            <person name="Ettema T.J."/>
        </authorList>
    </citation>
    <scope>NUCLEOTIDE SEQUENCE</scope>
</reference>
<keyword evidence="1" id="KW-1133">Transmembrane helix</keyword>